<evidence type="ECO:0000313" key="2">
    <source>
        <dbReference type="Proteomes" id="UP001167160"/>
    </source>
</evidence>
<protein>
    <submittedName>
        <fullName evidence="1">Uncharacterized protein</fullName>
    </submittedName>
</protein>
<proteinExistence type="predicted"/>
<accession>A0ABT0X2Z6</accession>
<evidence type="ECO:0000313" key="1">
    <source>
        <dbReference type="EMBL" id="MCM2576824.1"/>
    </source>
</evidence>
<dbReference type="Proteomes" id="UP001167160">
    <property type="component" value="Unassembled WGS sequence"/>
</dbReference>
<organism evidence="1 2">
    <name type="scientific">Streptomyces meridianus</name>
    <dbReference type="NCBI Taxonomy" id="2938945"/>
    <lineage>
        <taxon>Bacteria</taxon>
        <taxon>Bacillati</taxon>
        <taxon>Actinomycetota</taxon>
        <taxon>Actinomycetes</taxon>
        <taxon>Kitasatosporales</taxon>
        <taxon>Streptomycetaceae</taxon>
        <taxon>Streptomyces</taxon>
    </lineage>
</organism>
<sequence length="112" mass="12535">MGDDRAEYGSPQEFVEDFLRRARPALVDLFDRRGGELESLHAEWSGPPGEPLVRVRAVVVFRGTRFSHRRRIWPPNHPAGTQAAIYATVLEERLLTRPRPPHGTGGGAPTEL</sequence>
<reference evidence="1" key="1">
    <citation type="journal article" date="2023" name="Int. J. Syst. Evol. Microbiol.">
        <title>Streptomyces meridianus sp. nov. isolated from brackish water of the Tagus estuary in Alcochete, Portugal.</title>
        <authorList>
            <person name="Santos J.D.N."/>
            <person name="Klimek D."/>
            <person name="Calusinska M."/>
            <person name="Lobo Da Cunha A."/>
            <person name="Catita J."/>
            <person name="Goncalves H."/>
            <person name="Gonzalez I."/>
            <person name="Reyes F."/>
            <person name="Lage O.M."/>
        </authorList>
    </citation>
    <scope>NUCLEOTIDE SEQUENCE</scope>
    <source>
        <strain evidence="1">MTZ3.1</strain>
    </source>
</reference>
<dbReference type="RefSeq" id="WP_251410497.1">
    <property type="nucleotide sequence ID" value="NZ_JAMQGM010000013.1"/>
</dbReference>
<comment type="caution">
    <text evidence="1">The sequence shown here is derived from an EMBL/GenBank/DDBJ whole genome shotgun (WGS) entry which is preliminary data.</text>
</comment>
<gene>
    <name evidence="1" type="ORF">M1E25_05545</name>
</gene>
<name>A0ABT0X2Z6_9ACTN</name>
<dbReference type="EMBL" id="JAMQGM010000013">
    <property type="protein sequence ID" value="MCM2576824.1"/>
    <property type="molecule type" value="Genomic_DNA"/>
</dbReference>
<keyword evidence="2" id="KW-1185">Reference proteome</keyword>